<name>B6ILI0_CAEBR</name>
<sequence>MNLQSTALLVVLALLAVFDMVTYAADAKTSPTSTEGSSSKGVSTYSALGALIATVLANLL</sequence>
<evidence type="ECO:0000313" key="3">
    <source>
        <dbReference type="EMBL" id="CAS00760.1"/>
    </source>
</evidence>
<keyword evidence="1" id="KW-0472">Membrane</keyword>
<keyword evidence="1" id="KW-1133">Transmembrane helix</keyword>
<evidence type="ECO:0000256" key="1">
    <source>
        <dbReference type="SAM" id="Phobius"/>
    </source>
</evidence>
<dbReference type="eggNOG" id="ENOG502TK7T">
    <property type="taxonomic scope" value="Eukaryota"/>
</dbReference>
<keyword evidence="2" id="KW-0732">Signal</keyword>
<dbReference type="EMBL" id="HE601190">
    <property type="protein sequence ID" value="CAS00760.1"/>
    <property type="molecule type" value="Genomic_DNA"/>
</dbReference>
<evidence type="ECO:0000313" key="4">
    <source>
        <dbReference type="Proteomes" id="UP000008549"/>
    </source>
</evidence>
<feature type="chain" id="PRO_5002844328" evidence="2">
    <location>
        <begin position="25"/>
        <end position="60"/>
    </location>
</feature>
<dbReference type="HOGENOM" id="CLU_209948_0_0_1"/>
<dbReference type="AlphaFoldDB" id="B6ILI0"/>
<protein>
    <submittedName>
        <fullName evidence="3">Protein CBG25391</fullName>
    </submittedName>
</protein>
<feature type="signal peptide" evidence="2">
    <location>
        <begin position="1"/>
        <end position="24"/>
    </location>
</feature>
<keyword evidence="4" id="KW-1185">Reference proteome</keyword>
<proteinExistence type="predicted"/>
<dbReference type="InParanoid" id="B6ILI0"/>
<evidence type="ECO:0000313" key="5">
    <source>
        <dbReference type="WormBase" id="CBG25391"/>
    </source>
</evidence>
<gene>
    <name evidence="5" type="primary">msrp-2</name>
    <name evidence="3 5" type="ORF">CBG25391</name>
    <name evidence="3" type="ORF">CBG_25391</name>
</gene>
<dbReference type="Proteomes" id="UP000008549">
    <property type="component" value="Unassembled WGS sequence"/>
</dbReference>
<reference evidence="3 4" key="1">
    <citation type="journal article" date="2003" name="PLoS Biol.">
        <title>The genome sequence of Caenorhabditis briggsae: a platform for comparative genomics.</title>
        <authorList>
            <person name="Stein L.D."/>
            <person name="Bao Z."/>
            <person name="Blasiar D."/>
            <person name="Blumenthal T."/>
            <person name="Brent M.R."/>
            <person name="Chen N."/>
            <person name="Chinwalla A."/>
            <person name="Clarke L."/>
            <person name="Clee C."/>
            <person name="Coghlan A."/>
            <person name="Coulson A."/>
            <person name="D'Eustachio P."/>
            <person name="Fitch D.H."/>
            <person name="Fulton L.A."/>
            <person name="Fulton R.E."/>
            <person name="Griffiths-Jones S."/>
            <person name="Harris T.W."/>
            <person name="Hillier L.W."/>
            <person name="Kamath R."/>
            <person name="Kuwabara P.E."/>
            <person name="Mardis E.R."/>
            <person name="Marra M.A."/>
            <person name="Miner T.L."/>
            <person name="Minx P."/>
            <person name="Mullikin J.C."/>
            <person name="Plumb R.W."/>
            <person name="Rogers J."/>
            <person name="Schein J.E."/>
            <person name="Sohrmann M."/>
            <person name="Spieth J."/>
            <person name="Stajich J.E."/>
            <person name="Wei C."/>
            <person name="Willey D."/>
            <person name="Wilson R.K."/>
            <person name="Durbin R."/>
            <person name="Waterston R.H."/>
        </authorList>
    </citation>
    <scope>NUCLEOTIDE SEQUENCE [LARGE SCALE GENOMIC DNA]</scope>
    <source>
        <strain evidence="3 4">AF16</strain>
    </source>
</reference>
<accession>B6ILI0</accession>
<dbReference type="WormBase" id="CBG25391">
    <property type="protein sequence ID" value="CBP34632"/>
    <property type="gene ID" value="WBGene00086805"/>
    <property type="gene designation" value="Cbr-msrp-2"/>
</dbReference>
<organism evidence="3 4">
    <name type="scientific">Caenorhabditis briggsae</name>
    <dbReference type="NCBI Taxonomy" id="6238"/>
    <lineage>
        <taxon>Eukaryota</taxon>
        <taxon>Metazoa</taxon>
        <taxon>Ecdysozoa</taxon>
        <taxon>Nematoda</taxon>
        <taxon>Chromadorea</taxon>
        <taxon>Rhabditida</taxon>
        <taxon>Rhabditina</taxon>
        <taxon>Rhabditomorpha</taxon>
        <taxon>Rhabditoidea</taxon>
        <taxon>Rhabditidae</taxon>
        <taxon>Peloderinae</taxon>
        <taxon>Caenorhabditis</taxon>
    </lineage>
</organism>
<feature type="transmembrane region" description="Helical" evidence="1">
    <location>
        <begin position="43"/>
        <end position="59"/>
    </location>
</feature>
<reference evidence="3 4" key="2">
    <citation type="journal article" date="2011" name="PLoS Genet.">
        <title>Caenorhabditis briggsae recombinant inbred line genotypes reveal inter-strain incompatibility and the evolution of recombination.</title>
        <authorList>
            <person name="Ross J.A."/>
            <person name="Koboldt D.C."/>
            <person name="Staisch J.E."/>
            <person name="Chamberlin H.M."/>
            <person name="Gupta B.P."/>
            <person name="Miller R.D."/>
            <person name="Baird S.E."/>
            <person name="Haag E.S."/>
        </authorList>
    </citation>
    <scope>NUCLEOTIDE SEQUENCE [LARGE SCALE GENOMIC DNA]</scope>
    <source>
        <strain evidence="3 4">AF16</strain>
    </source>
</reference>
<keyword evidence="1" id="KW-0812">Transmembrane</keyword>
<evidence type="ECO:0000256" key="2">
    <source>
        <dbReference type="SAM" id="SignalP"/>
    </source>
</evidence>